<evidence type="ECO:0000256" key="12">
    <source>
        <dbReference type="ARBA" id="ARBA00022723"/>
    </source>
</evidence>
<evidence type="ECO:0000256" key="5">
    <source>
        <dbReference type="ARBA" id="ARBA00004906"/>
    </source>
</evidence>
<dbReference type="InterPro" id="IPR043540">
    <property type="entry name" value="RING1/RING2"/>
</dbReference>
<dbReference type="PANTHER" id="PTHR46076:SF4">
    <property type="entry name" value="E3 UBIQUITIN-PROTEIN LIGASE RING2"/>
    <property type="match status" value="1"/>
</dbReference>
<dbReference type="InterPro" id="IPR032443">
    <property type="entry name" value="RAWUL"/>
</dbReference>
<dbReference type="PROSITE" id="PS50089">
    <property type="entry name" value="ZF_RING_2"/>
    <property type="match status" value="1"/>
</dbReference>
<evidence type="ECO:0000256" key="17">
    <source>
        <dbReference type="ARBA" id="ARBA00023163"/>
    </source>
</evidence>
<evidence type="ECO:0000256" key="23">
    <source>
        <dbReference type="SAM" id="MobiDB-lite"/>
    </source>
</evidence>
<dbReference type="CDD" id="cd16740">
    <property type="entry name" value="RING-HC_RING2"/>
    <property type="match status" value="1"/>
</dbReference>
<evidence type="ECO:0000313" key="26">
    <source>
        <dbReference type="EMBL" id="KAK0131751.1"/>
    </source>
</evidence>
<feature type="transmembrane region" description="Helical" evidence="24">
    <location>
        <begin position="160"/>
        <end position="179"/>
    </location>
</feature>
<evidence type="ECO:0000313" key="27">
    <source>
        <dbReference type="Proteomes" id="UP001174136"/>
    </source>
</evidence>
<dbReference type="GO" id="GO:0007399">
    <property type="term" value="P:nervous system development"/>
    <property type="evidence" value="ECO:0007669"/>
    <property type="project" value="UniProtKB-ARBA"/>
</dbReference>
<comment type="catalytic activity">
    <reaction evidence="1">
        <text>S-ubiquitinyl-[E2 ubiquitin-conjugating enzyme]-L-cysteine + [acceptor protein]-L-lysine = [E2 ubiquitin-conjugating enzyme]-L-cysteine + N(6)-ubiquitinyl-[acceptor protein]-L-lysine.</text>
        <dbReference type="EC" id="2.3.2.27"/>
    </reaction>
</comment>
<keyword evidence="9" id="KW-0963">Cytoplasm</keyword>
<dbReference type="SUPFAM" id="SSF57850">
    <property type="entry name" value="RING/U-box"/>
    <property type="match status" value="1"/>
</dbReference>
<dbReference type="InterPro" id="IPR001841">
    <property type="entry name" value="Znf_RING"/>
</dbReference>
<dbReference type="Gene3D" id="3.30.40.10">
    <property type="entry name" value="Zinc/RING finger domain, C3HC4 (zinc finger)"/>
    <property type="match status" value="1"/>
</dbReference>
<evidence type="ECO:0000256" key="21">
    <source>
        <dbReference type="ARBA" id="ARBA00032293"/>
    </source>
</evidence>
<feature type="compositionally biased region" description="Basic and acidic residues" evidence="23">
    <location>
        <begin position="19"/>
        <end position="38"/>
    </location>
</feature>
<protein>
    <recommendedName>
        <fullName evidence="7">E3 ubiquitin-protein ligase RING2</fullName>
        <ecNumber evidence="6">2.3.2.27</ecNumber>
    </recommendedName>
    <alternativeName>
        <fullName evidence="19">RING finger protein 1B</fullName>
    </alternativeName>
    <alternativeName>
        <fullName evidence="21">RING finger protein 2</fullName>
    </alternativeName>
    <alternativeName>
        <fullName evidence="20">RING-type E3 ubiquitin transferase RING2</fullName>
    </alternativeName>
</protein>
<evidence type="ECO:0000256" key="1">
    <source>
        <dbReference type="ARBA" id="ARBA00000900"/>
    </source>
</evidence>
<comment type="pathway">
    <text evidence="5">Protein modification; protein ubiquitination.</text>
</comment>
<keyword evidence="14" id="KW-0833">Ubl conjugation pathway</keyword>
<evidence type="ECO:0000256" key="15">
    <source>
        <dbReference type="ARBA" id="ARBA00022833"/>
    </source>
</evidence>
<dbReference type="PANTHER" id="PTHR46076">
    <property type="entry name" value="E3 UBIQUITIN-PROTEIN LIGASE RING1 / RING 2 FAMILY MEMBER"/>
    <property type="match status" value="1"/>
</dbReference>
<gene>
    <name evidence="26" type="primary">rnf2</name>
    <name evidence="26" type="ORF">N1851_033469</name>
</gene>
<dbReference type="EC" id="2.3.2.27" evidence="6"/>
<dbReference type="GO" id="GO:0008270">
    <property type="term" value="F:zinc ion binding"/>
    <property type="evidence" value="ECO:0007669"/>
    <property type="project" value="UniProtKB-KW"/>
</dbReference>
<keyword evidence="24" id="KW-0472">Membrane</keyword>
<comment type="subcellular location">
    <subcellularLocation>
        <location evidence="3">Chromosome</location>
    </subcellularLocation>
    <subcellularLocation>
        <location evidence="4">Cytoplasm</location>
    </subcellularLocation>
    <subcellularLocation>
        <location evidence="2">Nucleus</location>
    </subcellularLocation>
</comment>
<name>A0AA47NMU9_MERPO</name>
<dbReference type="FunFam" id="3.30.40.10:FF:000100">
    <property type="entry name" value="E3 ubiquitin-protein ligase RING2"/>
    <property type="match status" value="1"/>
</dbReference>
<dbReference type="SMART" id="SM00184">
    <property type="entry name" value="RING"/>
    <property type="match status" value="1"/>
</dbReference>
<dbReference type="InterPro" id="IPR017907">
    <property type="entry name" value="Znf_RING_CS"/>
</dbReference>
<keyword evidence="8" id="KW-0158">Chromosome</keyword>
<dbReference type="GO" id="GO:0005737">
    <property type="term" value="C:cytoplasm"/>
    <property type="evidence" value="ECO:0007669"/>
    <property type="project" value="UniProtKB-SubCell"/>
</dbReference>
<keyword evidence="24" id="KW-0812">Transmembrane</keyword>
<evidence type="ECO:0000256" key="22">
    <source>
        <dbReference type="PROSITE-ProRule" id="PRU00175"/>
    </source>
</evidence>
<evidence type="ECO:0000259" key="25">
    <source>
        <dbReference type="PROSITE" id="PS50089"/>
    </source>
</evidence>
<proteinExistence type="predicted"/>
<evidence type="ECO:0000256" key="6">
    <source>
        <dbReference type="ARBA" id="ARBA00012483"/>
    </source>
</evidence>
<evidence type="ECO:0000256" key="13">
    <source>
        <dbReference type="ARBA" id="ARBA00022771"/>
    </source>
</evidence>
<sequence length="696" mass="78508">MEEEEEREGETTYEYMNAEDNKRKADSLGEGTRPHEEPTMFSFPNSGRVPLVLHRQTEKSPKGDHVRKHNRETGTLQTPDLMWLFDDNKVVLCNVLVLCSQRAWGSWPRGETSPTPTAAGTYPGGPGVGSRYKHNVQEKYRGGSGTEHGSFRSRQHLPKLLLLLLPKLLLLLPKLLLLLPKLLLLLLPKLLLLLLLLLFPELLLIIEPLVLMLEPLVLMLEPLVLMLEEPLVLMLEEPLVLMLEEPLVLMLEEPLVLMLEEPLFLMLEPLFLMLEPLVLMLEPLVLMLEEPLVLMLEEPLFLMLEPLVLMLEPLVLMLEPLVLMLEPLILMLESMFNVETKQICFEYEKDSVSVMTQTVQTNGVQPLSKTWELSLYELQRTPQEAITDGLEIAVSPRSLHSELMCPICLDMLKNTMTTKECLHRFCADCIITALRSGNKECPTCRKKLVSKRSLRPDPNFDALISKIYPSRDEYEAHQERVLARISKHNNQQALSHSIEEGLKIQAMTRLQRGKKHTVENGSGAEDNGDSSHCSNASVHSNQEAGPSIKRTKTSDDSGLDMENAAENGGGDSVIDGGASEIELVFRPHPTLMEKDDAHNSVEFVPRYIKTSGNATVDHLSKYLAVRLALEQLRRNAEASPVNVEAASEKQYTIYIPSAASTFTVLNGSFSLELVSEKYWKVNKPMELYFAPTKEHK</sequence>
<evidence type="ECO:0000256" key="14">
    <source>
        <dbReference type="ARBA" id="ARBA00022786"/>
    </source>
</evidence>
<evidence type="ECO:0000256" key="4">
    <source>
        <dbReference type="ARBA" id="ARBA00004496"/>
    </source>
</evidence>
<evidence type="ECO:0000256" key="3">
    <source>
        <dbReference type="ARBA" id="ARBA00004286"/>
    </source>
</evidence>
<feature type="compositionally biased region" description="Polar residues" evidence="23">
    <location>
        <begin position="530"/>
        <end position="544"/>
    </location>
</feature>
<keyword evidence="18" id="KW-0539">Nucleus</keyword>
<evidence type="ECO:0000256" key="20">
    <source>
        <dbReference type="ARBA" id="ARBA00030910"/>
    </source>
</evidence>
<evidence type="ECO:0000256" key="11">
    <source>
        <dbReference type="ARBA" id="ARBA00022679"/>
    </source>
</evidence>
<dbReference type="Pfam" id="PF13923">
    <property type="entry name" value="zf-C3HC4_2"/>
    <property type="match status" value="1"/>
</dbReference>
<keyword evidence="17" id="KW-0804">Transcription</keyword>
<dbReference type="EMBL" id="JAOPHQ010006365">
    <property type="protein sequence ID" value="KAK0131751.1"/>
    <property type="molecule type" value="Genomic_DNA"/>
</dbReference>
<evidence type="ECO:0000256" key="7">
    <source>
        <dbReference type="ARBA" id="ARBA00019736"/>
    </source>
</evidence>
<evidence type="ECO:0000256" key="10">
    <source>
        <dbReference type="ARBA" id="ARBA00022491"/>
    </source>
</evidence>
<dbReference type="FunFam" id="3.10.20.90:FF:000067">
    <property type="entry name" value="E3 ubiquitin-protein ligase RING2"/>
    <property type="match status" value="1"/>
</dbReference>
<evidence type="ECO:0000256" key="16">
    <source>
        <dbReference type="ARBA" id="ARBA00023015"/>
    </source>
</evidence>
<keyword evidence="13 22" id="KW-0863">Zinc-finger</keyword>
<dbReference type="GO" id="GO:0061630">
    <property type="term" value="F:ubiquitin protein ligase activity"/>
    <property type="evidence" value="ECO:0007669"/>
    <property type="project" value="UniProtKB-EC"/>
</dbReference>
<dbReference type="GO" id="GO:0003682">
    <property type="term" value="F:chromatin binding"/>
    <property type="evidence" value="ECO:0007669"/>
    <property type="project" value="TreeGrafter"/>
</dbReference>
<keyword evidence="15" id="KW-0862">Zinc</keyword>
<feature type="transmembrane region" description="Helical" evidence="24">
    <location>
        <begin position="191"/>
        <end position="211"/>
    </location>
</feature>
<keyword evidence="27" id="KW-1185">Reference proteome</keyword>
<evidence type="ECO:0000256" key="9">
    <source>
        <dbReference type="ARBA" id="ARBA00022490"/>
    </source>
</evidence>
<dbReference type="Proteomes" id="UP001174136">
    <property type="component" value="Unassembled WGS sequence"/>
</dbReference>
<evidence type="ECO:0000256" key="2">
    <source>
        <dbReference type="ARBA" id="ARBA00004123"/>
    </source>
</evidence>
<keyword evidence="16" id="KW-0805">Transcription regulation</keyword>
<keyword evidence="11" id="KW-0808">Transferase</keyword>
<dbReference type="GO" id="GO:0031519">
    <property type="term" value="C:PcG protein complex"/>
    <property type="evidence" value="ECO:0007669"/>
    <property type="project" value="TreeGrafter"/>
</dbReference>
<reference evidence="26" key="1">
    <citation type="journal article" date="2023" name="Front. Mar. Sci.">
        <title>A new Merluccius polli reference genome to investigate the effects of global change in West African waters.</title>
        <authorList>
            <person name="Mateo J.L."/>
            <person name="Blanco-Fernandez C."/>
            <person name="Garcia-Vazquez E."/>
            <person name="Machado-Schiaffino G."/>
        </authorList>
    </citation>
    <scope>NUCLEOTIDE SEQUENCE</scope>
    <source>
        <strain evidence="26">C29</strain>
        <tissue evidence="26">Fin</tissue>
    </source>
</reference>
<dbReference type="PROSITE" id="PS00518">
    <property type="entry name" value="ZF_RING_1"/>
    <property type="match status" value="1"/>
</dbReference>
<dbReference type="AlphaFoldDB" id="A0AA47NMU9"/>
<keyword evidence="24" id="KW-1133">Transmembrane helix</keyword>
<dbReference type="GO" id="GO:0005694">
    <property type="term" value="C:chromosome"/>
    <property type="evidence" value="ECO:0007669"/>
    <property type="project" value="UniProtKB-SubCell"/>
</dbReference>
<dbReference type="Pfam" id="PF16207">
    <property type="entry name" value="RAWUL"/>
    <property type="match status" value="1"/>
</dbReference>
<keyword evidence="12" id="KW-0479">Metal-binding</keyword>
<evidence type="ECO:0000256" key="19">
    <source>
        <dbReference type="ARBA" id="ARBA00030504"/>
    </source>
</evidence>
<organism evidence="26 27">
    <name type="scientific">Merluccius polli</name>
    <name type="common">Benguela hake</name>
    <name type="synonym">Merluccius cadenati</name>
    <dbReference type="NCBI Taxonomy" id="89951"/>
    <lineage>
        <taxon>Eukaryota</taxon>
        <taxon>Metazoa</taxon>
        <taxon>Chordata</taxon>
        <taxon>Craniata</taxon>
        <taxon>Vertebrata</taxon>
        <taxon>Euteleostomi</taxon>
        <taxon>Actinopterygii</taxon>
        <taxon>Neopterygii</taxon>
        <taxon>Teleostei</taxon>
        <taxon>Neoteleostei</taxon>
        <taxon>Acanthomorphata</taxon>
        <taxon>Zeiogadaria</taxon>
        <taxon>Gadariae</taxon>
        <taxon>Gadiformes</taxon>
        <taxon>Gadoidei</taxon>
        <taxon>Merlucciidae</taxon>
        <taxon>Merluccius</taxon>
    </lineage>
</organism>
<dbReference type="GO" id="GO:0000151">
    <property type="term" value="C:ubiquitin ligase complex"/>
    <property type="evidence" value="ECO:0007669"/>
    <property type="project" value="InterPro"/>
</dbReference>
<feature type="region of interest" description="Disordered" evidence="23">
    <location>
        <begin position="509"/>
        <end position="573"/>
    </location>
</feature>
<accession>A0AA47NMU9</accession>
<dbReference type="InterPro" id="IPR013083">
    <property type="entry name" value="Znf_RING/FYVE/PHD"/>
</dbReference>
<evidence type="ECO:0000256" key="8">
    <source>
        <dbReference type="ARBA" id="ARBA00022454"/>
    </source>
</evidence>
<comment type="caution">
    <text evidence="26">The sequence shown here is derived from an EMBL/GenBank/DDBJ whole genome shotgun (WGS) entry which is preliminary data.</text>
</comment>
<keyword evidence="10" id="KW-0678">Repressor</keyword>
<feature type="domain" description="RING-type" evidence="25">
    <location>
        <begin position="405"/>
        <end position="445"/>
    </location>
</feature>
<evidence type="ECO:0000256" key="18">
    <source>
        <dbReference type="ARBA" id="ARBA00023242"/>
    </source>
</evidence>
<feature type="region of interest" description="Disordered" evidence="23">
    <location>
        <begin position="1"/>
        <end position="47"/>
    </location>
</feature>
<dbReference type="Gene3D" id="3.10.20.90">
    <property type="entry name" value="Phosphatidylinositol 3-kinase Catalytic Subunit, Chain A, domain 1"/>
    <property type="match status" value="1"/>
</dbReference>
<evidence type="ECO:0000256" key="24">
    <source>
        <dbReference type="SAM" id="Phobius"/>
    </source>
</evidence>